<dbReference type="EMBL" id="JXCQ01000009">
    <property type="protein sequence ID" value="KIR23073.1"/>
    <property type="molecule type" value="Genomic_DNA"/>
</dbReference>
<keyword evidence="3" id="KW-0786">Thiamine pyrophosphate</keyword>
<dbReference type="GO" id="GO:0004802">
    <property type="term" value="F:transketolase activity"/>
    <property type="evidence" value="ECO:0007669"/>
    <property type="project" value="UniProtKB-EC"/>
</dbReference>
<dbReference type="PANTHER" id="PTHR47514:SF1">
    <property type="entry name" value="TRANSKETOLASE N-TERMINAL SECTION-RELATED"/>
    <property type="match status" value="1"/>
</dbReference>
<dbReference type="AlphaFoldDB" id="A0A0D0SM72"/>
<protein>
    <submittedName>
        <fullName evidence="5">Tkt_1 protein</fullName>
        <ecNumber evidence="5">2.2.1.1</ecNumber>
    </submittedName>
</protein>
<gene>
    <name evidence="5" type="primary">tkt_1</name>
    <name evidence="5" type="ORF">PFLU3_14850</name>
</gene>
<proteinExistence type="inferred from homology"/>
<dbReference type="PATRIC" id="fig|294.125.peg.1529"/>
<dbReference type="EC" id="2.2.1.1" evidence="5"/>
<comment type="caution">
    <text evidence="5">The sequence shown here is derived from an EMBL/GenBank/DDBJ whole genome shotgun (WGS) entry which is preliminary data.</text>
</comment>
<name>A0A0D0SM72_PSEFL</name>
<feature type="domain" description="Transketolase N-terminal" evidence="4">
    <location>
        <begin position="7"/>
        <end position="230"/>
    </location>
</feature>
<keyword evidence="5" id="KW-0808">Transferase</keyword>
<evidence type="ECO:0000259" key="4">
    <source>
        <dbReference type="Pfam" id="PF00456"/>
    </source>
</evidence>
<dbReference type="Proteomes" id="UP000032210">
    <property type="component" value="Unassembled WGS sequence"/>
</dbReference>
<comment type="cofactor">
    <cofactor evidence="1">
        <name>thiamine diphosphate</name>
        <dbReference type="ChEBI" id="CHEBI:58937"/>
    </cofactor>
</comment>
<dbReference type="InterPro" id="IPR029061">
    <property type="entry name" value="THDP-binding"/>
</dbReference>
<evidence type="ECO:0000256" key="3">
    <source>
        <dbReference type="ARBA" id="ARBA00023052"/>
    </source>
</evidence>
<evidence type="ECO:0000313" key="6">
    <source>
        <dbReference type="Proteomes" id="UP000032210"/>
    </source>
</evidence>
<organism evidence="5 6">
    <name type="scientific">Pseudomonas fluorescens</name>
    <dbReference type="NCBI Taxonomy" id="294"/>
    <lineage>
        <taxon>Bacteria</taxon>
        <taxon>Pseudomonadati</taxon>
        <taxon>Pseudomonadota</taxon>
        <taxon>Gammaproteobacteria</taxon>
        <taxon>Pseudomonadales</taxon>
        <taxon>Pseudomonadaceae</taxon>
        <taxon>Pseudomonas</taxon>
    </lineage>
</organism>
<evidence type="ECO:0000256" key="1">
    <source>
        <dbReference type="ARBA" id="ARBA00001964"/>
    </source>
</evidence>
<dbReference type="SUPFAM" id="SSF52518">
    <property type="entry name" value="Thiamin diphosphate-binding fold (THDP-binding)"/>
    <property type="match status" value="1"/>
</dbReference>
<comment type="similarity">
    <text evidence="2">Belongs to the transketolase family.</text>
</comment>
<sequence length="259" mass="28463">MVGQIEKNIRYQIFKQCHESGGGHIASSLSMVEILWSIFSAHYKAPHDRFLLSSCQGALALYSVQYALKREDFQLSDFLKEGSDLTMFPNTDLAFSDMTSGSLGHGISMAVGMGLHKRFNAAQEHTLYVVVGDGELDEGSNWEGLMAAAHFSINNLIVIVNYNKVQIDGPTATVMNIEPLQDKLTAFGCDVLSVNGHDTQAISDAISTLKCKKTQGPSVLIAHTVKGHGISFCTKDLSWHYRIPTALELDFVKDELNVH</sequence>
<accession>A0A0D0SM72</accession>
<evidence type="ECO:0000313" key="5">
    <source>
        <dbReference type="EMBL" id="KIR23073.1"/>
    </source>
</evidence>
<evidence type="ECO:0000256" key="2">
    <source>
        <dbReference type="ARBA" id="ARBA00007131"/>
    </source>
</evidence>
<dbReference type="PANTHER" id="PTHR47514">
    <property type="entry name" value="TRANSKETOLASE N-TERMINAL SECTION-RELATED"/>
    <property type="match status" value="1"/>
</dbReference>
<dbReference type="Gene3D" id="3.40.50.970">
    <property type="match status" value="1"/>
</dbReference>
<dbReference type="Pfam" id="PF00456">
    <property type="entry name" value="Transketolase_N"/>
    <property type="match status" value="1"/>
</dbReference>
<dbReference type="RefSeq" id="WP_043047588.1">
    <property type="nucleotide sequence ID" value="NZ_JXCQ01000009.1"/>
</dbReference>
<dbReference type="InterPro" id="IPR005474">
    <property type="entry name" value="Transketolase_N"/>
</dbReference>
<reference evidence="5 6" key="1">
    <citation type="submission" date="2015-01" db="EMBL/GenBank/DDBJ databases">
        <title>Genome sequence of the beneficial rhizobacterium Pseudomonas fluorescens 2-79.</title>
        <authorList>
            <person name="Thuermer A."/>
            <person name="Daniel R."/>
        </authorList>
    </citation>
    <scope>NUCLEOTIDE SEQUENCE [LARGE SCALE GENOMIC DNA]</scope>
    <source>
        <strain evidence="5 6">2-79</strain>
    </source>
</reference>